<evidence type="ECO:0000313" key="2">
    <source>
        <dbReference type="WBParaSite" id="PS1159_v2.g13996.t1"/>
    </source>
</evidence>
<dbReference type="WBParaSite" id="PS1159_v2.g13996.t1">
    <property type="protein sequence ID" value="PS1159_v2.g13996.t1"/>
    <property type="gene ID" value="PS1159_v2.g13996"/>
</dbReference>
<name>A0AC35F7S3_9BILA</name>
<evidence type="ECO:0000313" key="1">
    <source>
        <dbReference type="Proteomes" id="UP000887580"/>
    </source>
</evidence>
<reference evidence="2" key="1">
    <citation type="submission" date="2022-11" db="UniProtKB">
        <authorList>
            <consortium name="WormBaseParasite"/>
        </authorList>
    </citation>
    <scope>IDENTIFICATION</scope>
</reference>
<dbReference type="Proteomes" id="UP000887580">
    <property type="component" value="Unplaced"/>
</dbReference>
<accession>A0AC35F7S3</accession>
<protein>
    <submittedName>
        <fullName evidence="2">Phosphatidylinositol transfer protein</fullName>
    </submittedName>
</protein>
<organism evidence="1 2">
    <name type="scientific">Panagrolaimus sp. PS1159</name>
    <dbReference type="NCBI Taxonomy" id="55785"/>
    <lineage>
        <taxon>Eukaryota</taxon>
        <taxon>Metazoa</taxon>
        <taxon>Ecdysozoa</taxon>
        <taxon>Nematoda</taxon>
        <taxon>Chromadorea</taxon>
        <taxon>Rhabditida</taxon>
        <taxon>Tylenchina</taxon>
        <taxon>Panagrolaimomorpha</taxon>
        <taxon>Panagrolaimoidea</taxon>
        <taxon>Panagrolaimidae</taxon>
        <taxon>Panagrolaimus</taxon>
    </lineage>
</organism>
<sequence length="283" mass="32778">MIIKEYRVLLPLEVSEYQRGQLFSVAEASKNETGGGEGVEILKQEAFTSAEIRPGQTLSGVYTHKLYHLKSKMPWIVRKLFPESAMVLDEECWNAYPYCKTVITNPGYMKKDFYIIIETIHVQDDGTSENALNAPKEVLKQREVVVLDIYQDVHLNKKTDIKPETDPRTFKSVKTGRGPLTSDWSKTTKPVMCCYKLVTAYFKWTGFQGKIEKKIHGSYPRLFTKFHREVFCWIDKWIDLTLADIRKYEEETAENLRKQIEDGRVRGMCADGNENTIIEDKEN</sequence>
<proteinExistence type="predicted"/>